<dbReference type="OrthoDB" id="2127281at2759"/>
<accession>A0A498SXN3</accession>
<evidence type="ECO:0000313" key="2">
    <source>
        <dbReference type="EMBL" id="VBB34108.1"/>
    </source>
</evidence>
<reference evidence="2 3" key="1">
    <citation type="submission" date="2018-08" db="EMBL/GenBank/DDBJ databases">
        <authorList>
            <person name="Laetsch R D."/>
            <person name="Stevens L."/>
            <person name="Kumar S."/>
            <person name="Blaxter L. M."/>
        </authorList>
    </citation>
    <scope>NUCLEOTIDE SEQUENCE [LARGE SCALE GENOMIC DNA]</scope>
</reference>
<dbReference type="EMBL" id="UPTC01003062">
    <property type="protein sequence ID" value="VBB34108.1"/>
    <property type="molecule type" value="Genomic_DNA"/>
</dbReference>
<feature type="region of interest" description="Disordered" evidence="1">
    <location>
        <begin position="1"/>
        <end position="25"/>
    </location>
</feature>
<dbReference type="AlphaFoldDB" id="A0A498SXN3"/>
<proteinExistence type="predicted"/>
<evidence type="ECO:0000313" key="3">
    <source>
        <dbReference type="Proteomes" id="UP000276991"/>
    </source>
</evidence>
<dbReference type="Proteomes" id="UP000276991">
    <property type="component" value="Unassembled WGS sequence"/>
</dbReference>
<evidence type="ECO:0000256" key="1">
    <source>
        <dbReference type="SAM" id="MobiDB-lite"/>
    </source>
</evidence>
<sequence length="95" mass="10759">KDNKAKYGGNNSTIISRMQPVQQDPVVPRVDQQHISASERSNRSNSFIRTYDQCSRRQSFPILHSGAIFRNGIIQLLSQGLDPLQEGTDEDIFKL</sequence>
<keyword evidence="3" id="KW-1185">Reference proteome</keyword>
<feature type="non-terminal residue" evidence="2">
    <location>
        <position position="1"/>
    </location>
</feature>
<dbReference type="STRING" id="6277.A0A498SXN3"/>
<protein>
    <submittedName>
        <fullName evidence="2">Uncharacterized protein</fullName>
    </submittedName>
</protein>
<gene>
    <name evidence="2" type="ORF">NAV_LOCUS8899</name>
</gene>
<organism evidence="2 3">
    <name type="scientific">Acanthocheilonema viteae</name>
    <name type="common">Filarial nematode worm</name>
    <name type="synonym">Dipetalonema viteae</name>
    <dbReference type="NCBI Taxonomy" id="6277"/>
    <lineage>
        <taxon>Eukaryota</taxon>
        <taxon>Metazoa</taxon>
        <taxon>Ecdysozoa</taxon>
        <taxon>Nematoda</taxon>
        <taxon>Chromadorea</taxon>
        <taxon>Rhabditida</taxon>
        <taxon>Spirurina</taxon>
        <taxon>Spiruromorpha</taxon>
        <taxon>Filarioidea</taxon>
        <taxon>Onchocercidae</taxon>
        <taxon>Acanthocheilonema</taxon>
    </lineage>
</organism>
<name>A0A498SXN3_ACAVI</name>